<dbReference type="Gene3D" id="1.25.40.10">
    <property type="entry name" value="Tetratricopeptide repeat domain"/>
    <property type="match status" value="1"/>
</dbReference>
<dbReference type="InterPro" id="IPR006597">
    <property type="entry name" value="Sel1-like"/>
</dbReference>
<dbReference type="SMART" id="SM00671">
    <property type="entry name" value="SEL1"/>
    <property type="match status" value="6"/>
</dbReference>
<dbReference type="SUPFAM" id="SSF81901">
    <property type="entry name" value="HCP-like"/>
    <property type="match status" value="2"/>
</dbReference>
<accession>A0ABV3QEG9</accession>
<dbReference type="Proteomes" id="UP001556220">
    <property type="component" value="Unassembled WGS sequence"/>
</dbReference>
<dbReference type="RefSeq" id="WP_367854274.1">
    <property type="nucleotide sequence ID" value="NZ_JBFOHK010000002.1"/>
</dbReference>
<evidence type="ECO:0008006" key="4">
    <source>
        <dbReference type="Google" id="ProtNLM"/>
    </source>
</evidence>
<dbReference type="InterPro" id="IPR050767">
    <property type="entry name" value="Sel1_AlgK"/>
</dbReference>
<organism evidence="2 3">
    <name type="scientific">Rhodanobacter lycopersici</name>
    <dbReference type="NCBI Taxonomy" id="3162487"/>
    <lineage>
        <taxon>Bacteria</taxon>
        <taxon>Pseudomonadati</taxon>
        <taxon>Pseudomonadota</taxon>
        <taxon>Gammaproteobacteria</taxon>
        <taxon>Lysobacterales</taxon>
        <taxon>Rhodanobacteraceae</taxon>
        <taxon>Rhodanobacter</taxon>
    </lineage>
</organism>
<dbReference type="PANTHER" id="PTHR11102">
    <property type="entry name" value="SEL-1-LIKE PROTEIN"/>
    <property type="match status" value="1"/>
</dbReference>
<evidence type="ECO:0000313" key="3">
    <source>
        <dbReference type="Proteomes" id="UP001556220"/>
    </source>
</evidence>
<feature type="signal peptide" evidence="1">
    <location>
        <begin position="1"/>
        <end position="22"/>
    </location>
</feature>
<comment type="caution">
    <text evidence="2">The sequence shown here is derived from an EMBL/GenBank/DDBJ whole genome shotgun (WGS) entry which is preliminary data.</text>
</comment>
<feature type="chain" id="PRO_5045807886" description="Sel1 repeat family protein" evidence="1">
    <location>
        <begin position="23"/>
        <end position="338"/>
    </location>
</feature>
<dbReference type="Pfam" id="PF08238">
    <property type="entry name" value="Sel1"/>
    <property type="match status" value="7"/>
</dbReference>
<evidence type="ECO:0000256" key="1">
    <source>
        <dbReference type="SAM" id="SignalP"/>
    </source>
</evidence>
<name>A0ABV3QEG9_9GAMM</name>
<reference evidence="2 3" key="1">
    <citation type="submission" date="2024-06" db="EMBL/GenBank/DDBJ databases">
        <authorList>
            <person name="Woo H."/>
        </authorList>
    </citation>
    <scope>NUCLEOTIDE SEQUENCE [LARGE SCALE GENOMIC DNA]</scope>
    <source>
        <strain evidence="2 3">Si-c</strain>
    </source>
</reference>
<dbReference type="InterPro" id="IPR011990">
    <property type="entry name" value="TPR-like_helical_dom_sf"/>
</dbReference>
<keyword evidence="1" id="KW-0732">Signal</keyword>
<proteinExistence type="predicted"/>
<evidence type="ECO:0000313" key="2">
    <source>
        <dbReference type="EMBL" id="MEW9572223.1"/>
    </source>
</evidence>
<sequence length="338" mass="35834">MHRHCTILAWSVLMGVAITAHATAGKPVPDELRQRAANGDVAAQVALGHALLDDGKPEDRAAANDWFRKAAEQGSADGAWMFGSGYMASNPLTRKTNFATAIEWMKKSVQIDHNADHMAALAFACMIAGNAQEGMAWAQKAAGGGSPKGMQMLAMAYAFGQMGAQKDPAAARHWLLLAARKGDPESEAMLGQFYLTNLLGHVDTKAGIDWMQKAAAAGNAKAAGTLATLYLTGKMNVPKDPARAMPLARQALAANDKLGHYAMGIAYANGSGVAKDPRQAWYQLAIASRMDANHQLEGAADYMSQVATQLSPGQLQTLEAKVDAEMASRQKNTQSKAP</sequence>
<dbReference type="PANTHER" id="PTHR11102:SF160">
    <property type="entry name" value="ERAD-ASSOCIATED E3 UBIQUITIN-PROTEIN LIGASE COMPONENT HRD3"/>
    <property type="match status" value="1"/>
</dbReference>
<keyword evidence="3" id="KW-1185">Reference proteome</keyword>
<protein>
    <recommendedName>
        <fullName evidence="4">Sel1 repeat family protein</fullName>
    </recommendedName>
</protein>
<gene>
    <name evidence="2" type="ORF">ABQJ54_10700</name>
</gene>
<dbReference type="EMBL" id="JBFOHK010000002">
    <property type="protein sequence ID" value="MEW9572223.1"/>
    <property type="molecule type" value="Genomic_DNA"/>
</dbReference>